<dbReference type="InterPro" id="IPR011992">
    <property type="entry name" value="EF-hand-dom_pair"/>
</dbReference>
<dbReference type="InterPro" id="IPR002048">
    <property type="entry name" value="EF_hand_dom"/>
</dbReference>
<keyword evidence="5" id="KW-1185">Reference proteome</keyword>
<evidence type="ECO:0000313" key="4">
    <source>
        <dbReference type="EMBL" id="KAK1329010.1"/>
    </source>
</evidence>
<name>A0AA40LDS0_CNENI</name>
<dbReference type="InterPro" id="IPR034325">
    <property type="entry name" value="S-100_dom"/>
</dbReference>
<keyword evidence="2" id="KW-0106">Calcium</keyword>
<dbReference type="Pfam" id="PF01023">
    <property type="entry name" value="S_100"/>
    <property type="match status" value="1"/>
</dbReference>
<dbReference type="InterPro" id="IPR018247">
    <property type="entry name" value="EF_Hand_1_Ca_BS"/>
</dbReference>
<sequence>MSASKKNKMRDTPVEQSMMKLIDLFHEYTKPDDTIHMQALMKMLKENFPNFLKACDERGKDFLAHIFEDHDKNKDQKIEFSEFLSLLGIIAVYYHEHSHGAPLCSERGEDDESSLA</sequence>
<dbReference type="SUPFAM" id="SSF47473">
    <property type="entry name" value="EF-hand"/>
    <property type="match status" value="1"/>
</dbReference>
<proteinExistence type="predicted"/>
<evidence type="ECO:0000259" key="3">
    <source>
        <dbReference type="PROSITE" id="PS50222"/>
    </source>
</evidence>
<feature type="domain" description="EF-hand" evidence="3">
    <location>
        <begin position="58"/>
        <end position="93"/>
    </location>
</feature>
<dbReference type="GO" id="GO:0048306">
    <property type="term" value="F:calcium-dependent protein binding"/>
    <property type="evidence" value="ECO:0007669"/>
    <property type="project" value="TreeGrafter"/>
</dbReference>
<keyword evidence="1" id="KW-0479">Metal-binding</keyword>
<dbReference type="GO" id="GO:0005509">
    <property type="term" value="F:calcium ion binding"/>
    <property type="evidence" value="ECO:0007669"/>
    <property type="project" value="InterPro"/>
</dbReference>
<dbReference type="CDD" id="cd00213">
    <property type="entry name" value="S-100"/>
    <property type="match status" value="1"/>
</dbReference>
<dbReference type="PROSITE" id="PS00018">
    <property type="entry name" value="EF_HAND_1"/>
    <property type="match status" value="1"/>
</dbReference>
<dbReference type="GO" id="GO:0070062">
    <property type="term" value="C:extracellular exosome"/>
    <property type="evidence" value="ECO:0007669"/>
    <property type="project" value="TreeGrafter"/>
</dbReference>
<evidence type="ECO:0000313" key="5">
    <source>
        <dbReference type="Proteomes" id="UP001177744"/>
    </source>
</evidence>
<dbReference type="GO" id="GO:0005737">
    <property type="term" value="C:cytoplasm"/>
    <property type="evidence" value="ECO:0007669"/>
    <property type="project" value="TreeGrafter"/>
</dbReference>
<dbReference type="PANTHER" id="PTHR11639:SF67">
    <property type="entry name" value="PROTEIN S100-A7-LIKE 2"/>
    <property type="match status" value="1"/>
</dbReference>
<dbReference type="SMART" id="SM01394">
    <property type="entry name" value="S_100"/>
    <property type="match status" value="1"/>
</dbReference>
<dbReference type="GO" id="GO:0046914">
    <property type="term" value="F:transition metal ion binding"/>
    <property type="evidence" value="ECO:0007669"/>
    <property type="project" value="InterPro"/>
</dbReference>
<dbReference type="PANTHER" id="PTHR11639">
    <property type="entry name" value="S100 CALCIUM-BINDING PROTEIN"/>
    <property type="match status" value="1"/>
</dbReference>
<evidence type="ECO:0000256" key="1">
    <source>
        <dbReference type="ARBA" id="ARBA00022723"/>
    </source>
</evidence>
<dbReference type="EMBL" id="JAULJE010000022">
    <property type="protein sequence ID" value="KAK1329010.1"/>
    <property type="molecule type" value="Genomic_DNA"/>
</dbReference>
<dbReference type="PROSITE" id="PS50222">
    <property type="entry name" value="EF_HAND_2"/>
    <property type="match status" value="1"/>
</dbReference>
<dbReference type="Proteomes" id="UP001177744">
    <property type="component" value="Unassembled WGS sequence"/>
</dbReference>
<dbReference type="InterPro" id="IPR013787">
    <property type="entry name" value="S100_Ca-bd_sub"/>
</dbReference>
<accession>A0AA40LDS0</accession>
<protein>
    <recommendedName>
        <fullName evidence="3">EF-hand domain-containing protein</fullName>
    </recommendedName>
</protein>
<dbReference type="AlphaFoldDB" id="A0AA40LDS0"/>
<dbReference type="Gene3D" id="1.10.238.10">
    <property type="entry name" value="EF-hand"/>
    <property type="match status" value="1"/>
</dbReference>
<evidence type="ECO:0000256" key="2">
    <source>
        <dbReference type="ARBA" id="ARBA00022837"/>
    </source>
</evidence>
<comment type="caution">
    <text evidence="4">The sequence shown here is derived from an EMBL/GenBank/DDBJ whole genome shotgun (WGS) entry which is preliminary data.</text>
</comment>
<gene>
    <name evidence="4" type="ORF">QTO34_011181</name>
</gene>
<dbReference type="GO" id="GO:0043542">
    <property type="term" value="P:endothelial cell migration"/>
    <property type="evidence" value="ECO:0007669"/>
    <property type="project" value="TreeGrafter"/>
</dbReference>
<organism evidence="4 5">
    <name type="scientific">Cnephaeus nilssonii</name>
    <name type="common">Northern bat</name>
    <name type="synonym">Eptesicus nilssonii</name>
    <dbReference type="NCBI Taxonomy" id="3371016"/>
    <lineage>
        <taxon>Eukaryota</taxon>
        <taxon>Metazoa</taxon>
        <taxon>Chordata</taxon>
        <taxon>Craniata</taxon>
        <taxon>Vertebrata</taxon>
        <taxon>Euteleostomi</taxon>
        <taxon>Mammalia</taxon>
        <taxon>Eutheria</taxon>
        <taxon>Laurasiatheria</taxon>
        <taxon>Chiroptera</taxon>
        <taxon>Yangochiroptera</taxon>
        <taxon>Vespertilionidae</taxon>
        <taxon>Cnephaeus</taxon>
    </lineage>
</organism>
<reference evidence="4" key="1">
    <citation type="submission" date="2023-06" db="EMBL/GenBank/DDBJ databases">
        <title>Reference genome for the Northern bat (Eptesicus nilssonii), a most northern bat species.</title>
        <authorList>
            <person name="Laine V.N."/>
            <person name="Pulliainen A.T."/>
            <person name="Lilley T.M."/>
        </authorList>
    </citation>
    <scope>NUCLEOTIDE SEQUENCE</scope>
    <source>
        <strain evidence="4">BLF_Eptnil</strain>
        <tissue evidence="4">Kidney</tissue>
    </source>
</reference>